<keyword evidence="2" id="KW-1185">Reference proteome</keyword>
<name>A0A8J8NPD2_HALGN</name>
<organism evidence="1 2">
    <name type="scientific">Halteria grandinella</name>
    <dbReference type="NCBI Taxonomy" id="5974"/>
    <lineage>
        <taxon>Eukaryota</taxon>
        <taxon>Sar</taxon>
        <taxon>Alveolata</taxon>
        <taxon>Ciliophora</taxon>
        <taxon>Intramacronucleata</taxon>
        <taxon>Spirotrichea</taxon>
        <taxon>Stichotrichia</taxon>
        <taxon>Sporadotrichida</taxon>
        <taxon>Halteriidae</taxon>
        <taxon>Halteria</taxon>
    </lineage>
</organism>
<dbReference type="EMBL" id="RRYP01009539">
    <property type="protein sequence ID" value="TNV78998.1"/>
    <property type="molecule type" value="Genomic_DNA"/>
</dbReference>
<proteinExistence type="predicted"/>
<dbReference type="Proteomes" id="UP000785679">
    <property type="component" value="Unassembled WGS sequence"/>
</dbReference>
<reference evidence="1" key="1">
    <citation type="submission" date="2019-06" db="EMBL/GenBank/DDBJ databases">
        <authorList>
            <person name="Zheng W."/>
        </authorList>
    </citation>
    <scope>NUCLEOTIDE SEQUENCE</scope>
    <source>
        <strain evidence="1">QDHG01</strain>
    </source>
</reference>
<evidence type="ECO:0000313" key="1">
    <source>
        <dbReference type="EMBL" id="TNV78998.1"/>
    </source>
</evidence>
<accession>A0A8J8NPD2</accession>
<dbReference type="AlphaFoldDB" id="A0A8J8NPD2"/>
<protein>
    <submittedName>
        <fullName evidence="1">Uncharacterized protein</fullName>
    </submittedName>
</protein>
<evidence type="ECO:0000313" key="2">
    <source>
        <dbReference type="Proteomes" id="UP000785679"/>
    </source>
</evidence>
<gene>
    <name evidence="1" type="ORF">FGO68_gene2941</name>
</gene>
<sequence length="111" mass="12543">MELEIVSILIVISLQTQSSHFLSLGFLHIQASSQQSNALWITSTMLVTVQSGKNIICKIRILLSPFNIQSFDLRYWSNLGTSGNNSQTTNKAMTTFTTRLHALSMVLRYQY</sequence>
<comment type="caution">
    <text evidence="1">The sequence shown here is derived from an EMBL/GenBank/DDBJ whole genome shotgun (WGS) entry which is preliminary data.</text>
</comment>